<dbReference type="EMBL" id="CP053084">
    <property type="protein sequence ID" value="QJR31014.1"/>
    <property type="molecule type" value="Genomic_DNA"/>
</dbReference>
<evidence type="ECO:0000256" key="5">
    <source>
        <dbReference type="ARBA" id="ARBA00022906"/>
    </source>
</evidence>
<dbReference type="SUPFAM" id="SSF161111">
    <property type="entry name" value="Cation efflux protein transmembrane domain-like"/>
    <property type="match status" value="1"/>
</dbReference>
<feature type="transmembrane region" description="Helical" evidence="9">
    <location>
        <begin position="171"/>
        <end position="191"/>
    </location>
</feature>
<protein>
    <submittedName>
        <fullName evidence="12">Cation transporter</fullName>
    </submittedName>
</protein>
<evidence type="ECO:0000259" key="10">
    <source>
        <dbReference type="Pfam" id="PF01545"/>
    </source>
</evidence>
<comment type="similarity">
    <text evidence="2">Belongs to the cation diffusion facilitator (CDF) transporter (TC 2.A.4) family. SLC30A subfamily.</text>
</comment>
<evidence type="ECO:0000313" key="13">
    <source>
        <dbReference type="Proteomes" id="UP000501130"/>
    </source>
</evidence>
<dbReference type="InterPro" id="IPR002524">
    <property type="entry name" value="Cation_efflux"/>
</dbReference>
<evidence type="ECO:0000256" key="3">
    <source>
        <dbReference type="ARBA" id="ARBA00022448"/>
    </source>
</evidence>
<dbReference type="InterPro" id="IPR036837">
    <property type="entry name" value="Cation_efflux_CTD_sf"/>
</dbReference>
<evidence type="ECO:0000256" key="7">
    <source>
        <dbReference type="ARBA" id="ARBA00023065"/>
    </source>
</evidence>
<evidence type="ECO:0000256" key="9">
    <source>
        <dbReference type="SAM" id="Phobius"/>
    </source>
</evidence>
<keyword evidence="6 9" id="KW-1133">Transmembrane helix</keyword>
<dbReference type="InterPro" id="IPR027469">
    <property type="entry name" value="Cation_efflux_TMD_sf"/>
</dbReference>
<keyword evidence="5" id="KW-0864">Zinc transport</keyword>
<keyword evidence="7" id="KW-0406">Ion transport</keyword>
<dbReference type="SUPFAM" id="SSF160240">
    <property type="entry name" value="Cation efflux protein cytoplasmic domain-like"/>
    <property type="match status" value="1"/>
</dbReference>
<comment type="subcellular location">
    <subcellularLocation>
        <location evidence="1">Membrane</location>
        <topology evidence="1">Multi-pass membrane protein</topology>
    </subcellularLocation>
</comment>
<keyword evidence="8 9" id="KW-0472">Membrane</keyword>
<evidence type="ECO:0000256" key="8">
    <source>
        <dbReference type="ARBA" id="ARBA00023136"/>
    </source>
</evidence>
<feature type="transmembrane region" description="Helical" evidence="9">
    <location>
        <begin position="112"/>
        <end position="132"/>
    </location>
</feature>
<organism evidence="12 13">
    <name type="scientific">Limnobacter profundi</name>
    <dbReference type="NCBI Taxonomy" id="2732163"/>
    <lineage>
        <taxon>Bacteria</taxon>
        <taxon>Pseudomonadati</taxon>
        <taxon>Pseudomonadota</taxon>
        <taxon>Betaproteobacteria</taxon>
        <taxon>Burkholderiales</taxon>
        <taxon>Burkholderiaceae</taxon>
        <taxon>Limnobacter</taxon>
    </lineage>
</organism>
<feature type="domain" description="Cation efflux protein cytoplasmic" evidence="11">
    <location>
        <begin position="205"/>
        <end position="279"/>
    </location>
</feature>
<feature type="transmembrane region" description="Helical" evidence="9">
    <location>
        <begin position="12"/>
        <end position="30"/>
    </location>
</feature>
<feature type="domain" description="Cation efflux protein transmembrane" evidence="10">
    <location>
        <begin position="10"/>
        <end position="201"/>
    </location>
</feature>
<gene>
    <name evidence="12" type="ORF">HKT17_00610</name>
</gene>
<keyword evidence="5" id="KW-0862">Zinc</keyword>
<dbReference type="PANTHER" id="PTHR11562:SF17">
    <property type="entry name" value="RE54080P-RELATED"/>
    <property type="match status" value="1"/>
</dbReference>
<evidence type="ECO:0000256" key="6">
    <source>
        <dbReference type="ARBA" id="ARBA00022989"/>
    </source>
</evidence>
<evidence type="ECO:0000259" key="11">
    <source>
        <dbReference type="Pfam" id="PF16916"/>
    </source>
</evidence>
<sequence length="296" mass="32394">MKVEGYEKPLWITLILTTSFMVAEVVGGIFTNSLALISDAAHMFTDSAALAISLAAIQIGKRAADSKRTFGYHRFEILAAAVNAILLFGVAIYILIEAYLRISNPPDIQSNVMLIVASLGLLVNLICMKILSGSKDDNLNMKGAYLEVWGDMLGSVGVIVGALLIRWTGWGWIDSVIAVGIGLWVLPRAWALLKQSTHILLEGTPEHLNIDEIKQALSSHWGVDSIHDLHVWSISSGKSSLSVHVVCQHREVDWTDLLQQIRTMLANRFDLHHTTIQLEATPCSDASGEHSYTGSP</sequence>
<accession>A0ABX6NBJ8</accession>
<keyword evidence="4 9" id="KW-0812">Transmembrane</keyword>
<evidence type="ECO:0000256" key="2">
    <source>
        <dbReference type="ARBA" id="ARBA00008873"/>
    </source>
</evidence>
<feature type="transmembrane region" description="Helical" evidence="9">
    <location>
        <begin position="77"/>
        <end position="100"/>
    </location>
</feature>
<dbReference type="PANTHER" id="PTHR11562">
    <property type="entry name" value="CATION EFFLUX PROTEIN/ ZINC TRANSPORTER"/>
    <property type="match status" value="1"/>
</dbReference>
<feature type="transmembrane region" description="Helical" evidence="9">
    <location>
        <begin position="144"/>
        <end position="165"/>
    </location>
</feature>
<dbReference type="InterPro" id="IPR058533">
    <property type="entry name" value="Cation_efflux_TM"/>
</dbReference>
<proteinExistence type="inferred from homology"/>
<keyword evidence="13" id="KW-1185">Reference proteome</keyword>
<dbReference type="Pfam" id="PF16916">
    <property type="entry name" value="ZT_dimer"/>
    <property type="match status" value="1"/>
</dbReference>
<evidence type="ECO:0000256" key="4">
    <source>
        <dbReference type="ARBA" id="ARBA00022692"/>
    </source>
</evidence>
<evidence type="ECO:0000313" key="12">
    <source>
        <dbReference type="EMBL" id="QJR31014.1"/>
    </source>
</evidence>
<dbReference type="InterPro" id="IPR050681">
    <property type="entry name" value="CDF/SLC30A"/>
</dbReference>
<dbReference type="Proteomes" id="UP000501130">
    <property type="component" value="Chromosome"/>
</dbReference>
<keyword evidence="3" id="KW-0813">Transport</keyword>
<dbReference type="Gene3D" id="1.20.1510.10">
    <property type="entry name" value="Cation efflux protein transmembrane domain"/>
    <property type="match status" value="1"/>
</dbReference>
<name>A0ABX6NBJ8_9BURK</name>
<reference evidence="12 13" key="1">
    <citation type="submission" date="2020-05" db="EMBL/GenBank/DDBJ databases">
        <title>Compete genome of Limnobacter sp. SAORIC-580.</title>
        <authorList>
            <person name="Song J."/>
            <person name="Cho J.-C."/>
        </authorList>
    </citation>
    <scope>NUCLEOTIDE SEQUENCE [LARGE SCALE GENOMIC DNA]</scope>
    <source>
        <strain evidence="12 13">SAORIC-580</strain>
    </source>
</reference>
<evidence type="ECO:0000256" key="1">
    <source>
        <dbReference type="ARBA" id="ARBA00004141"/>
    </source>
</evidence>
<dbReference type="NCBIfam" id="TIGR01297">
    <property type="entry name" value="CDF"/>
    <property type="match status" value="1"/>
</dbReference>
<dbReference type="Pfam" id="PF01545">
    <property type="entry name" value="Cation_efflux"/>
    <property type="match status" value="1"/>
</dbReference>
<dbReference type="InterPro" id="IPR027470">
    <property type="entry name" value="Cation_efflux_CTD"/>
</dbReference>